<protein>
    <submittedName>
        <fullName evidence="2">A-kinase anchor 10, mitochondrial</fullName>
    </submittedName>
</protein>
<comment type="caution">
    <text evidence="2">The sequence shown here is derived from an EMBL/GenBank/DDBJ whole genome shotgun (WGS) entry which is preliminary data.</text>
</comment>
<dbReference type="OrthoDB" id="5584247at2759"/>
<feature type="region of interest" description="Disordered" evidence="1">
    <location>
        <begin position="211"/>
        <end position="235"/>
    </location>
</feature>
<feature type="region of interest" description="Disordered" evidence="1">
    <location>
        <begin position="1"/>
        <end position="38"/>
    </location>
</feature>
<dbReference type="AlphaFoldDB" id="A0A7D9JXX7"/>
<dbReference type="PROSITE" id="PS50132">
    <property type="entry name" value="RGS"/>
    <property type="match status" value="3"/>
</dbReference>
<proteinExistence type="predicted"/>
<dbReference type="EMBL" id="CACRXK020023991">
    <property type="protein sequence ID" value="CAB4038254.1"/>
    <property type="molecule type" value="Genomic_DNA"/>
</dbReference>
<evidence type="ECO:0000256" key="1">
    <source>
        <dbReference type="SAM" id="MobiDB-lite"/>
    </source>
</evidence>
<dbReference type="Proteomes" id="UP001152795">
    <property type="component" value="Unassembled WGS sequence"/>
</dbReference>
<evidence type="ECO:0000313" key="3">
    <source>
        <dbReference type="Proteomes" id="UP001152795"/>
    </source>
</evidence>
<dbReference type="GO" id="GO:0005739">
    <property type="term" value="C:mitochondrion"/>
    <property type="evidence" value="ECO:0007669"/>
    <property type="project" value="TreeGrafter"/>
</dbReference>
<evidence type="ECO:0000313" key="2">
    <source>
        <dbReference type="EMBL" id="CAB4038254.1"/>
    </source>
</evidence>
<reference evidence="2" key="1">
    <citation type="submission" date="2020-04" db="EMBL/GenBank/DDBJ databases">
        <authorList>
            <person name="Alioto T."/>
            <person name="Alioto T."/>
            <person name="Gomez Garrido J."/>
        </authorList>
    </citation>
    <scope>NUCLEOTIDE SEQUENCE</scope>
    <source>
        <strain evidence="2">A484AB</strain>
    </source>
</reference>
<dbReference type="SUPFAM" id="SSF48097">
    <property type="entry name" value="Regulator of G-protein signaling, RGS"/>
    <property type="match status" value="2"/>
</dbReference>
<feature type="compositionally biased region" description="Polar residues" evidence="1">
    <location>
        <begin position="164"/>
        <end position="193"/>
    </location>
</feature>
<dbReference type="FunFam" id="1.10.167.10:FF:000005">
    <property type="entry name" value="Putative A-kinase anchor protein 10 mitochondrial"/>
    <property type="match status" value="1"/>
</dbReference>
<dbReference type="InterPro" id="IPR052246">
    <property type="entry name" value="Cell_Polariz_PKAAnc"/>
</dbReference>
<dbReference type="Pfam" id="PF00615">
    <property type="entry name" value="RGS"/>
    <property type="match status" value="2"/>
</dbReference>
<feature type="compositionally biased region" description="Polar residues" evidence="1">
    <location>
        <begin position="211"/>
        <end position="226"/>
    </location>
</feature>
<keyword evidence="3" id="KW-1185">Reference proteome</keyword>
<dbReference type="Gene3D" id="1.10.167.10">
    <property type="entry name" value="Regulator of G-protein Signalling 4, domain 2"/>
    <property type="match status" value="3"/>
</dbReference>
<feature type="non-terminal residue" evidence="2">
    <location>
        <position position="1"/>
    </location>
</feature>
<dbReference type="GO" id="GO:0005886">
    <property type="term" value="C:plasma membrane"/>
    <property type="evidence" value="ECO:0007669"/>
    <property type="project" value="TreeGrafter"/>
</dbReference>
<sequence>KQKLKVSKHGAGQEGSKAQANTSQKLKQDVGASFNGVSTTPDLPRKDLFKAGHRPANSSAKCVANFPRRSRLSKSLPEVLVDSSILPLFLEFLYKQGAQNVLNFWLSAETFRLSSRDKNVSSYKSRLKLTTKQDLTGSTDIFNMQNSSRLGIPAFQMERHDNSSETSLQNSRSFSSAGTNDDSSTSFKSGNEGLRTQANIPCVMSQSKLEVSEAMQTSPDCTTENASSYDSSRKDVSSPLIYNSMNSNLTLPNLNEDNGARLGSISPISAGHSTCTDASALVVSPLSTSSIDQSEEKSCESCNSDISDETSFDTSECSAVPFTSELQAEGNMVSASPNELSCADKSRGDGSASEIFHPQVQLIRQESSDTRERRRMSKVMMDDAVSIYRHFISLDATQPLGVDENMRREVESNICTENGIIDPDCFKVAQKFAFNTLQNRYFDDFIRSSYYHKHIMDILTSGKVFLADIMYNDNAMFYFMEFIEQEEKSYLLAFWIAVDSFWQELQSKLDSKEYNADEALDDAMVLYDKYFSMQASNSLGVSDETRIRIENKICREGGPLPDCFEEPMENVLTLLEEVYFPIFLDSSVYMKYLNELFSSVTDVDSDRTSTCADDCSSTASTSETSKLMESLVNDVEPLEDPDEIWQRPHFG</sequence>
<dbReference type="PANTHER" id="PTHR13155:SF1">
    <property type="entry name" value="A-KINASE ANCHOR PROTEIN 10, MITOCHONDRIAL"/>
    <property type="match status" value="1"/>
</dbReference>
<feature type="region of interest" description="Disordered" evidence="1">
    <location>
        <begin position="159"/>
        <end position="193"/>
    </location>
</feature>
<dbReference type="GO" id="GO:0008104">
    <property type="term" value="P:intracellular protein localization"/>
    <property type="evidence" value="ECO:0007669"/>
    <property type="project" value="TreeGrafter"/>
</dbReference>
<feature type="compositionally biased region" description="Polar residues" evidence="1">
    <location>
        <begin position="16"/>
        <end position="25"/>
    </location>
</feature>
<organism evidence="2 3">
    <name type="scientific">Paramuricea clavata</name>
    <name type="common">Red gorgonian</name>
    <name type="synonym">Violescent sea-whip</name>
    <dbReference type="NCBI Taxonomy" id="317549"/>
    <lineage>
        <taxon>Eukaryota</taxon>
        <taxon>Metazoa</taxon>
        <taxon>Cnidaria</taxon>
        <taxon>Anthozoa</taxon>
        <taxon>Octocorallia</taxon>
        <taxon>Malacalcyonacea</taxon>
        <taxon>Plexauridae</taxon>
        <taxon>Paramuricea</taxon>
    </lineage>
</organism>
<dbReference type="InterPro" id="IPR036305">
    <property type="entry name" value="RGS_sf"/>
</dbReference>
<dbReference type="InterPro" id="IPR044926">
    <property type="entry name" value="RGS_subdomain_2"/>
</dbReference>
<dbReference type="PANTHER" id="PTHR13155">
    <property type="entry name" value="A-KINASE ANCHOR PROTEINS"/>
    <property type="match status" value="1"/>
</dbReference>
<accession>A0A7D9JXX7</accession>
<name>A0A7D9JXX7_PARCT</name>
<dbReference type="SMART" id="SM00315">
    <property type="entry name" value="RGS"/>
    <property type="match status" value="2"/>
</dbReference>
<dbReference type="InterPro" id="IPR016137">
    <property type="entry name" value="RGS"/>
</dbReference>
<gene>
    <name evidence="2" type="ORF">PACLA_8A042449</name>
</gene>